<dbReference type="RefSeq" id="WP_130411611.1">
    <property type="nucleotide sequence ID" value="NZ_SGWX01000001.1"/>
</dbReference>
<proteinExistence type="predicted"/>
<dbReference type="OrthoDB" id="5192631at2"/>
<dbReference type="EMBL" id="SGWX01000001">
    <property type="protein sequence ID" value="RZS60016.1"/>
    <property type="molecule type" value="Genomic_DNA"/>
</dbReference>
<organism evidence="2 3">
    <name type="scientific">Xylanimonas ulmi</name>
    <dbReference type="NCBI Taxonomy" id="228973"/>
    <lineage>
        <taxon>Bacteria</taxon>
        <taxon>Bacillati</taxon>
        <taxon>Actinomycetota</taxon>
        <taxon>Actinomycetes</taxon>
        <taxon>Micrococcales</taxon>
        <taxon>Promicromonosporaceae</taxon>
        <taxon>Xylanimonas</taxon>
    </lineage>
</organism>
<keyword evidence="3" id="KW-1185">Reference proteome</keyword>
<keyword evidence="1" id="KW-0472">Membrane</keyword>
<name>A0A4Q7LY15_9MICO</name>
<evidence type="ECO:0000313" key="2">
    <source>
        <dbReference type="EMBL" id="RZS60016.1"/>
    </source>
</evidence>
<feature type="transmembrane region" description="Helical" evidence="1">
    <location>
        <begin position="113"/>
        <end position="137"/>
    </location>
</feature>
<dbReference type="AlphaFoldDB" id="A0A4Q7LY15"/>
<dbReference type="Proteomes" id="UP000293852">
    <property type="component" value="Unassembled WGS sequence"/>
</dbReference>
<feature type="transmembrane region" description="Helical" evidence="1">
    <location>
        <begin position="87"/>
        <end position="107"/>
    </location>
</feature>
<sequence length="254" mass="26453">MSTPRPGWYPDIAPHVEPAWRETFVFELRLAGVSGADVGASLAEVESHVVDSGETARDAFGEPADYARSLGLPTAPDQTTAATLRTVWPVVLWVPGMMAAITAAPEAATGANVIVRVSVILATLLAVATFVLAARWAAPLLRAAVSHRWGLLAITILVGLTFVLLALLLATGALTIGGNLDLPSRWVVSVGLLAVAAGTVWAQIAAPRTVDVIRAPLDDDDASQRGPVMAARVVLLLPLLLTVALVVAGWGRAT</sequence>
<protein>
    <submittedName>
        <fullName evidence="2">Putative membrane-anchored protein</fullName>
    </submittedName>
</protein>
<comment type="caution">
    <text evidence="2">The sequence shown here is derived from an EMBL/GenBank/DDBJ whole genome shotgun (WGS) entry which is preliminary data.</text>
</comment>
<keyword evidence="1" id="KW-0812">Transmembrane</keyword>
<reference evidence="2 3" key="1">
    <citation type="submission" date="2019-02" db="EMBL/GenBank/DDBJ databases">
        <title>Sequencing the genomes of 1000 actinobacteria strains.</title>
        <authorList>
            <person name="Klenk H.-P."/>
        </authorList>
    </citation>
    <scope>NUCLEOTIDE SEQUENCE [LARGE SCALE GENOMIC DNA]</scope>
    <source>
        <strain evidence="2 3">DSM 16932</strain>
    </source>
</reference>
<feature type="transmembrane region" description="Helical" evidence="1">
    <location>
        <begin position="186"/>
        <end position="206"/>
    </location>
</feature>
<gene>
    <name evidence="2" type="ORF">EV386_0256</name>
</gene>
<keyword evidence="1" id="KW-1133">Transmembrane helix</keyword>
<evidence type="ECO:0000256" key="1">
    <source>
        <dbReference type="SAM" id="Phobius"/>
    </source>
</evidence>
<accession>A0A4Q7LY15</accession>
<feature type="transmembrane region" description="Helical" evidence="1">
    <location>
        <begin position="233"/>
        <end position="251"/>
    </location>
</feature>
<evidence type="ECO:0000313" key="3">
    <source>
        <dbReference type="Proteomes" id="UP000293852"/>
    </source>
</evidence>
<feature type="transmembrane region" description="Helical" evidence="1">
    <location>
        <begin position="149"/>
        <end position="174"/>
    </location>
</feature>